<evidence type="ECO:0000256" key="3">
    <source>
        <dbReference type="ARBA" id="ARBA00004496"/>
    </source>
</evidence>
<dbReference type="SMART" id="SM01312">
    <property type="entry name" value="RTC4"/>
    <property type="match status" value="1"/>
</dbReference>
<evidence type="ECO:0000256" key="5">
    <source>
        <dbReference type="ARBA" id="ARBA00015162"/>
    </source>
</evidence>
<dbReference type="EMBL" id="CAJVQB010097919">
    <property type="protein sequence ID" value="CAG8849787.1"/>
    <property type="molecule type" value="Genomic_DNA"/>
</dbReference>
<dbReference type="PANTHER" id="PTHR41391:SF1">
    <property type="entry name" value="RESTRICTION OF TELOMERE CAPPING PROTEIN 4"/>
    <property type="match status" value="1"/>
</dbReference>
<dbReference type="InterPro" id="IPR028094">
    <property type="entry name" value="RTC4_C"/>
</dbReference>
<evidence type="ECO:0000313" key="9">
    <source>
        <dbReference type="EMBL" id="CAG8849787.1"/>
    </source>
</evidence>
<keyword evidence="10" id="KW-1185">Reference proteome</keyword>
<organism evidence="9 10">
    <name type="scientific">Gigaspora margarita</name>
    <dbReference type="NCBI Taxonomy" id="4874"/>
    <lineage>
        <taxon>Eukaryota</taxon>
        <taxon>Fungi</taxon>
        <taxon>Fungi incertae sedis</taxon>
        <taxon>Mucoromycota</taxon>
        <taxon>Glomeromycotina</taxon>
        <taxon>Glomeromycetes</taxon>
        <taxon>Diversisporales</taxon>
        <taxon>Gigasporaceae</taxon>
        <taxon>Gigaspora</taxon>
    </lineage>
</organism>
<proteinExistence type="inferred from homology"/>
<feature type="non-terminal residue" evidence="9">
    <location>
        <position position="1"/>
    </location>
</feature>
<sequence length="148" mass="17122">ESYPSIDIKVLPTRVQKLYQEILPIAIKRVESAYIIRATNIISNVGKMKSNMPMIQYNAFEELEPGYYGPKGLNIITSELQKMFVSTNVMTIESCSPQTRHQYLFYVLVPETTIRLIMEDYHCDYEKAKNIMSQSIEFGRESNPLDDI</sequence>
<evidence type="ECO:0000313" key="10">
    <source>
        <dbReference type="Proteomes" id="UP000789901"/>
    </source>
</evidence>
<protein>
    <recommendedName>
        <fullName evidence="5">Restriction of telomere capping protein 4</fullName>
    </recommendedName>
</protein>
<keyword evidence="6" id="KW-0963">Cytoplasm</keyword>
<feature type="domain" description="Restriction of telomere capping protein 4 C-terminal" evidence="8">
    <location>
        <begin position="41"/>
        <end position="145"/>
    </location>
</feature>
<comment type="caution">
    <text evidence="9">The sequence shown here is derived from an EMBL/GenBank/DDBJ whole genome shotgun (WGS) entry which is preliminary data.</text>
</comment>
<comment type="subcellular location">
    <subcellularLocation>
        <location evidence="3">Cytoplasm</location>
    </subcellularLocation>
    <subcellularLocation>
        <location evidence="2">Nucleus</location>
    </subcellularLocation>
</comment>
<dbReference type="Proteomes" id="UP000789901">
    <property type="component" value="Unassembled WGS sequence"/>
</dbReference>
<evidence type="ECO:0000259" key="8">
    <source>
        <dbReference type="SMART" id="SM01312"/>
    </source>
</evidence>
<evidence type="ECO:0000256" key="1">
    <source>
        <dbReference type="ARBA" id="ARBA00002738"/>
    </source>
</evidence>
<name>A0ABN7X869_GIGMA</name>
<comment type="function">
    <text evidence="1">May be involved in a process influencing telomere capping.</text>
</comment>
<accession>A0ABN7X869</accession>
<evidence type="ECO:0000256" key="6">
    <source>
        <dbReference type="ARBA" id="ARBA00022490"/>
    </source>
</evidence>
<comment type="similarity">
    <text evidence="4">Belongs to the RTC4 family.</text>
</comment>
<dbReference type="PANTHER" id="PTHR41391">
    <property type="entry name" value="RESTRICTION OF TELOMERE CAPPING PROTEIN 4"/>
    <property type="match status" value="1"/>
</dbReference>
<reference evidence="9 10" key="1">
    <citation type="submission" date="2021-06" db="EMBL/GenBank/DDBJ databases">
        <authorList>
            <person name="Kallberg Y."/>
            <person name="Tangrot J."/>
            <person name="Rosling A."/>
        </authorList>
    </citation>
    <scope>NUCLEOTIDE SEQUENCE [LARGE SCALE GENOMIC DNA]</scope>
    <source>
        <strain evidence="9 10">120-4 pot B 10/14</strain>
    </source>
</reference>
<evidence type="ECO:0000256" key="2">
    <source>
        <dbReference type="ARBA" id="ARBA00004123"/>
    </source>
</evidence>
<evidence type="ECO:0000256" key="7">
    <source>
        <dbReference type="ARBA" id="ARBA00023242"/>
    </source>
</evidence>
<dbReference type="Pfam" id="PF14474">
    <property type="entry name" value="RTC4"/>
    <property type="match status" value="1"/>
</dbReference>
<gene>
    <name evidence="9" type="ORF">GMARGA_LOCUS39882</name>
</gene>
<evidence type="ECO:0000256" key="4">
    <source>
        <dbReference type="ARBA" id="ARBA00009461"/>
    </source>
</evidence>
<keyword evidence="7" id="KW-0539">Nucleus</keyword>
<dbReference type="InterPro" id="IPR039024">
    <property type="entry name" value="RTC4"/>
</dbReference>